<dbReference type="PROSITE" id="PS00211">
    <property type="entry name" value="ABC_TRANSPORTER_1"/>
    <property type="match status" value="1"/>
</dbReference>
<keyword evidence="4" id="KW-1003">Cell membrane</keyword>
<keyword evidence="5" id="KW-0547">Nucleotide-binding</keyword>
<protein>
    <submittedName>
        <fullName evidence="10">ABC transporter ATP-binding protein</fullName>
    </submittedName>
</protein>
<dbReference type="InterPro" id="IPR027417">
    <property type="entry name" value="P-loop_NTPase"/>
</dbReference>
<evidence type="ECO:0000313" key="11">
    <source>
        <dbReference type="Proteomes" id="UP000029577"/>
    </source>
</evidence>
<dbReference type="PANTHER" id="PTHR43166:SF9">
    <property type="entry name" value="GLUTAMATE_ASPARTATE IMPORT ATP-BINDING PROTEIN GLTL"/>
    <property type="match status" value="1"/>
</dbReference>
<dbReference type="CDD" id="cd03262">
    <property type="entry name" value="ABC_HisP_GlnQ"/>
    <property type="match status" value="1"/>
</dbReference>
<dbReference type="PIRSF" id="PIRSF039085">
    <property type="entry name" value="ABC_ATPase_HisP"/>
    <property type="match status" value="1"/>
</dbReference>
<comment type="subcellular location">
    <subcellularLocation>
        <location evidence="1">Cell inner membrane</location>
        <topology evidence="1">Peripheral membrane protein</topology>
    </subcellularLocation>
</comment>
<dbReference type="InterPro" id="IPR003593">
    <property type="entry name" value="AAA+_ATPase"/>
</dbReference>
<evidence type="ECO:0000256" key="8">
    <source>
        <dbReference type="ARBA" id="ARBA00023136"/>
    </source>
</evidence>
<dbReference type="InterPro" id="IPR050086">
    <property type="entry name" value="MetN_ABC_transporter-like"/>
</dbReference>
<dbReference type="STRING" id="642227.HA49_15075"/>
<dbReference type="InterPro" id="IPR003439">
    <property type="entry name" value="ABC_transporter-like_ATP-bd"/>
</dbReference>
<dbReference type="Gene3D" id="3.40.50.300">
    <property type="entry name" value="P-loop containing nucleotide triphosphate hydrolases"/>
    <property type="match status" value="1"/>
</dbReference>
<evidence type="ECO:0000313" key="10">
    <source>
        <dbReference type="EMBL" id="KGD72099.1"/>
    </source>
</evidence>
<keyword evidence="11" id="KW-1185">Reference proteome</keyword>
<evidence type="ECO:0000256" key="4">
    <source>
        <dbReference type="ARBA" id="ARBA00022475"/>
    </source>
</evidence>
<keyword evidence="3" id="KW-0813">Transport</keyword>
<dbReference type="GO" id="GO:0016887">
    <property type="term" value="F:ATP hydrolysis activity"/>
    <property type="evidence" value="ECO:0007669"/>
    <property type="project" value="InterPro"/>
</dbReference>
<feature type="domain" description="ABC transporter" evidence="9">
    <location>
        <begin position="12"/>
        <end position="251"/>
    </location>
</feature>
<dbReference type="eggNOG" id="COG1126">
    <property type="taxonomic scope" value="Bacteria"/>
</dbReference>
<proteinExistence type="inferred from homology"/>
<dbReference type="GO" id="GO:0015424">
    <property type="term" value="F:ABC-type amino acid transporter activity"/>
    <property type="evidence" value="ECO:0007669"/>
    <property type="project" value="InterPro"/>
</dbReference>
<evidence type="ECO:0000256" key="1">
    <source>
        <dbReference type="ARBA" id="ARBA00004417"/>
    </source>
</evidence>
<dbReference type="Pfam" id="PF00005">
    <property type="entry name" value="ABC_tran"/>
    <property type="match status" value="1"/>
</dbReference>
<dbReference type="GO" id="GO:0005524">
    <property type="term" value="F:ATP binding"/>
    <property type="evidence" value="ECO:0007669"/>
    <property type="project" value="UniProtKB-KW"/>
</dbReference>
<comment type="caution">
    <text evidence="10">The sequence shown here is derived from an EMBL/GenBank/DDBJ whole genome shotgun (WGS) entry which is preliminary data.</text>
</comment>
<dbReference type="PANTHER" id="PTHR43166">
    <property type="entry name" value="AMINO ACID IMPORT ATP-BINDING PROTEIN"/>
    <property type="match status" value="1"/>
</dbReference>
<sequence length="258" mass="27979">MQTAEAGTKPQISIRGLHKSFGNNVVLKGIDFEVFPGQVIVIIGPSGSGKSTFLRCCNGLELPEKGDITLCGKSLISDGKSLPEKQLNELRKDVGMVFQSFNLFPHLSVLENLCVAPVLLHRLEKSMAHRQAMQILKKVGLESKAHAMPGNLSGGQKQRVAISRALAMSPSVMLFDEPTSALDPELVGEVLQVMKMLASEGMTMMVVTHEMGFAREVADVVVVMDGGGIVEAGPPEQIFNQPKSERTRQFLNAVLTRQ</sequence>
<dbReference type="InterPro" id="IPR017871">
    <property type="entry name" value="ABC_transporter-like_CS"/>
</dbReference>
<dbReference type="AlphaFoldDB" id="A0A095T6G6"/>
<dbReference type="SMART" id="SM00382">
    <property type="entry name" value="AAA"/>
    <property type="match status" value="1"/>
</dbReference>
<keyword evidence="6 10" id="KW-0067">ATP-binding</keyword>
<evidence type="ECO:0000256" key="7">
    <source>
        <dbReference type="ARBA" id="ARBA00022970"/>
    </source>
</evidence>
<evidence type="ECO:0000259" key="9">
    <source>
        <dbReference type="PROSITE" id="PS50893"/>
    </source>
</evidence>
<evidence type="ECO:0000256" key="2">
    <source>
        <dbReference type="ARBA" id="ARBA00006526"/>
    </source>
</evidence>
<dbReference type="PROSITE" id="PS50893">
    <property type="entry name" value="ABC_TRANSPORTER_2"/>
    <property type="match status" value="1"/>
</dbReference>
<gene>
    <name evidence="10" type="ORF">HA49_15075</name>
</gene>
<dbReference type="OrthoDB" id="9802264at2"/>
<keyword evidence="7" id="KW-0029">Amino-acid transport</keyword>
<organism evidence="10 11">
    <name type="scientific">Tatumella morbirosei</name>
    <dbReference type="NCBI Taxonomy" id="642227"/>
    <lineage>
        <taxon>Bacteria</taxon>
        <taxon>Pseudomonadati</taxon>
        <taxon>Pseudomonadota</taxon>
        <taxon>Gammaproteobacteria</taxon>
        <taxon>Enterobacterales</taxon>
        <taxon>Erwiniaceae</taxon>
        <taxon>Tatumella</taxon>
    </lineage>
</organism>
<dbReference type="RefSeq" id="WP_038021350.1">
    <property type="nucleotide sequence ID" value="NZ_JPKR02000003.1"/>
</dbReference>
<dbReference type="SUPFAM" id="SSF52540">
    <property type="entry name" value="P-loop containing nucleoside triphosphate hydrolases"/>
    <property type="match status" value="1"/>
</dbReference>
<dbReference type="GO" id="GO:0005886">
    <property type="term" value="C:plasma membrane"/>
    <property type="evidence" value="ECO:0007669"/>
    <property type="project" value="UniProtKB-SubCell"/>
</dbReference>
<accession>A0A095T6G6</accession>
<keyword evidence="8" id="KW-0472">Membrane</keyword>
<dbReference type="EMBL" id="JPKR02000003">
    <property type="protein sequence ID" value="KGD72099.1"/>
    <property type="molecule type" value="Genomic_DNA"/>
</dbReference>
<dbReference type="Proteomes" id="UP000029577">
    <property type="component" value="Unassembled WGS sequence"/>
</dbReference>
<evidence type="ECO:0000256" key="5">
    <source>
        <dbReference type="ARBA" id="ARBA00022741"/>
    </source>
</evidence>
<evidence type="ECO:0000256" key="6">
    <source>
        <dbReference type="ARBA" id="ARBA00022840"/>
    </source>
</evidence>
<dbReference type="InterPro" id="IPR030679">
    <property type="entry name" value="ABC_ATPase_HisP-typ"/>
</dbReference>
<reference evidence="10" key="1">
    <citation type="submission" date="2014-12" db="EMBL/GenBank/DDBJ databases">
        <title>The draft genome of the Tatumella morbirosei type strain, LMG23360T isolated from pineapple rot.</title>
        <authorList>
            <person name="Smits T.H."/>
            <person name="Palmer M."/>
            <person name="Venter S.N."/>
            <person name="Duffy B."/>
            <person name="Steenkamp E.T."/>
            <person name="Chan W.Y."/>
            <person name="Coutinho T.A."/>
            <person name="Coetzee M.P."/>
            <person name="De Maayer P."/>
        </authorList>
    </citation>
    <scope>NUCLEOTIDE SEQUENCE [LARGE SCALE GENOMIC DNA]</scope>
    <source>
        <strain evidence="10">LMG 23360</strain>
    </source>
</reference>
<comment type="similarity">
    <text evidence="2">Belongs to the ABC transporter superfamily. Drug exporter-2 (TC 3.A.1.117) family.</text>
</comment>
<name>A0A095T6G6_9GAMM</name>
<evidence type="ECO:0000256" key="3">
    <source>
        <dbReference type="ARBA" id="ARBA00022448"/>
    </source>
</evidence>
<dbReference type="FunFam" id="3.40.50.300:FF:000020">
    <property type="entry name" value="Amino acid ABC transporter ATP-binding component"/>
    <property type="match status" value="1"/>
</dbReference>